<protein>
    <recommendedName>
        <fullName evidence="3">Glycosyl transferase family 1 domain-containing protein</fullName>
    </recommendedName>
</protein>
<evidence type="ECO:0008006" key="3">
    <source>
        <dbReference type="Google" id="ProtNLM"/>
    </source>
</evidence>
<gene>
    <name evidence="1" type="ORF">SPF06_19910</name>
</gene>
<name>A0ABU5TBV3_9MICC</name>
<comment type="caution">
    <text evidence="1">The sequence shown here is derived from an EMBL/GenBank/DDBJ whole genome shotgun (WGS) entry which is preliminary data.</text>
</comment>
<keyword evidence="2" id="KW-1185">Reference proteome</keyword>
<organism evidence="1 2">
    <name type="scientific">Sinomonas terricola</name>
    <dbReference type="NCBI Taxonomy" id="3110330"/>
    <lineage>
        <taxon>Bacteria</taxon>
        <taxon>Bacillati</taxon>
        <taxon>Actinomycetota</taxon>
        <taxon>Actinomycetes</taxon>
        <taxon>Micrococcales</taxon>
        <taxon>Micrococcaceae</taxon>
        <taxon>Sinomonas</taxon>
    </lineage>
</organism>
<dbReference type="Proteomes" id="UP001304769">
    <property type="component" value="Unassembled WGS sequence"/>
</dbReference>
<reference evidence="1 2" key="1">
    <citation type="submission" date="2023-12" db="EMBL/GenBank/DDBJ databases">
        <title>Sinomonas terricola sp. nov, isolated from litchi orchard soil in Guangdong, PR China.</title>
        <authorList>
            <person name="Jiaxin W."/>
            <person name="Yang Z."/>
            <person name="Honghui Z."/>
        </authorList>
    </citation>
    <scope>NUCLEOTIDE SEQUENCE [LARGE SCALE GENOMIC DNA]</scope>
    <source>
        <strain evidence="1 2">JGH33</strain>
    </source>
</reference>
<dbReference type="EMBL" id="JAYGGQ010000020">
    <property type="protein sequence ID" value="MEA5456995.1"/>
    <property type="molecule type" value="Genomic_DNA"/>
</dbReference>
<evidence type="ECO:0000313" key="1">
    <source>
        <dbReference type="EMBL" id="MEA5456995.1"/>
    </source>
</evidence>
<accession>A0ABU5TBV3</accession>
<dbReference type="RefSeq" id="WP_323280908.1">
    <property type="nucleotide sequence ID" value="NZ_JAYGGQ010000020.1"/>
</dbReference>
<dbReference type="Gene3D" id="3.40.50.2000">
    <property type="entry name" value="Glycogen Phosphorylase B"/>
    <property type="match status" value="1"/>
</dbReference>
<sequence>MNSLQEQPSALQGPVLVVEPNMTGHRPYYVRLLVEAAVARGQDVVLATRPAQLDSPDAVLHLGELSGQFHPAVSASWTPEALAGLSRDVGAALTVVPDGDRFAMKLALTRGWAGVGGLSLLIMRELAQPHRIPGMQAARTAIRSALFRRANGFPRVRVSVLKSSWWSGSSALPVVRDPISLNSSPEAVQRVTREWGLSEDRYWFAVLGAISRRKNLELVAMALADIDPRRVGLLVAGAWDGDMGEETTSALNELSGAGALVVTVNRTLSDEELDSAVVRTDCLVLAHSNEGPSGLLGKAAAAGTRVVAAGAKSLRADLGWLTGIGTWVTLDEKNLGLAFARAATQDRPAPLVGPQETEFVEALL</sequence>
<proteinExistence type="predicted"/>
<dbReference type="SUPFAM" id="SSF53756">
    <property type="entry name" value="UDP-Glycosyltransferase/glycogen phosphorylase"/>
    <property type="match status" value="1"/>
</dbReference>
<evidence type="ECO:0000313" key="2">
    <source>
        <dbReference type="Proteomes" id="UP001304769"/>
    </source>
</evidence>